<dbReference type="InterPro" id="IPR001950">
    <property type="entry name" value="SUI1"/>
</dbReference>
<evidence type="ECO:0000256" key="2">
    <source>
        <dbReference type="SAM" id="MobiDB-lite"/>
    </source>
</evidence>
<dbReference type="InterPro" id="IPR036885">
    <property type="entry name" value="SWIB_MDM2_dom_sf"/>
</dbReference>
<dbReference type="CDD" id="cd11608">
    <property type="entry name" value="eIF2D_C"/>
    <property type="match status" value="1"/>
</dbReference>
<dbReference type="Gene3D" id="3.10.400.20">
    <property type="match status" value="1"/>
</dbReference>
<feature type="domain" description="SUI1" evidence="3">
    <location>
        <begin position="477"/>
        <end position="550"/>
    </location>
</feature>
<proteinExistence type="inferred from homology"/>
<dbReference type="Pfam" id="PF26291">
    <property type="entry name" value="SWIB_eIF2D"/>
    <property type="match status" value="1"/>
</dbReference>
<dbReference type="PROSITE" id="PS50890">
    <property type="entry name" value="PUA"/>
    <property type="match status" value="1"/>
</dbReference>
<dbReference type="PROSITE" id="PS51925">
    <property type="entry name" value="SWIB_MDM2"/>
    <property type="match status" value="1"/>
</dbReference>
<dbReference type="Pfam" id="PF26292">
    <property type="entry name" value="PUA_elF2D"/>
    <property type="match status" value="1"/>
</dbReference>
<dbReference type="InterPro" id="IPR058886">
    <property type="entry name" value="SWIB_eIF2D"/>
</dbReference>
<gene>
    <name evidence="5" type="primary">TPHA0J00780</name>
    <name evidence="5" type="ordered locus">TPHA_0J00780</name>
</gene>
<dbReference type="SUPFAM" id="SSF47592">
    <property type="entry name" value="SWIB/MDM2 domain"/>
    <property type="match status" value="1"/>
</dbReference>
<keyword evidence="6" id="KW-1185">Reference proteome</keyword>
<evidence type="ECO:0000256" key="1">
    <source>
        <dbReference type="ARBA" id="ARBA00010359"/>
    </source>
</evidence>
<dbReference type="OrthoDB" id="199771at2759"/>
<organism evidence="5 6">
    <name type="scientific">Tetrapisispora phaffii (strain ATCC 24235 / CBS 4417 / NBRC 1672 / NRRL Y-8282 / UCD 70-5)</name>
    <name type="common">Yeast</name>
    <name type="synonym">Fabospora phaffii</name>
    <dbReference type="NCBI Taxonomy" id="1071381"/>
    <lineage>
        <taxon>Eukaryota</taxon>
        <taxon>Fungi</taxon>
        <taxon>Dikarya</taxon>
        <taxon>Ascomycota</taxon>
        <taxon>Saccharomycotina</taxon>
        <taxon>Saccharomycetes</taxon>
        <taxon>Saccharomycetales</taxon>
        <taxon>Saccharomycetaceae</taxon>
        <taxon>Tetrapisispora</taxon>
    </lineage>
</organism>
<dbReference type="GO" id="GO:0003743">
    <property type="term" value="F:translation initiation factor activity"/>
    <property type="evidence" value="ECO:0007669"/>
    <property type="project" value="InterPro"/>
</dbReference>
<dbReference type="SUPFAM" id="SSF55159">
    <property type="entry name" value="eIF1-like"/>
    <property type="match status" value="1"/>
</dbReference>
<dbReference type="FunFam" id="3.30.780.10:FF:000008">
    <property type="entry name" value="eukaryotic translation initiation factor 2D"/>
    <property type="match status" value="1"/>
</dbReference>
<feature type="region of interest" description="Disordered" evidence="2">
    <location>
        <begin position="330"/>
        <end position="356"/>
    </location>
</feature>
<dbReference type="InterPro" id="IPR036877">
    <property type="entry name" value="SUI1_dom_sf"/>
</dbReference>
<dbReference type="GO" id="GO:0003723">
    <property type="term" value="F:RNA binding"/>
    <property type="evidence" value="ECO:0007669"/>
    <property type="project" value="EnsemblFungi"/>
</dbReference>
<dbReference type="HOGENOM" id="CLU_012487_1_0_1"/>
<dbReference type="Pfam" id="PF17832">
    <property type="entry name" value="Pre-PUA"/>
    <property type="match status" value="1"/>
</dbReference>
<accession>G8BYF9</accession>
<dbReference type="EMBL" id="HE612865">
    <property type="protein sequence ID" value="CCE64901.1"/>
    <property type="molecule type" value="Genomic_DNA"/>
</dbReference>
<dbReference type="GO" id="GO:0001731">
    <property type="term" value="P:formation of translation preinitiation complex"/>
    <property type="evidence" value="ECO:0007669"/>
    <property type="project" value="InterPro"/>
</dbReference>
<dbReference type="Pfam" id="PF25304">
    <property type="entry name" value="WHD_eIF2D"/>
    <property type="match status" value="1"/>
</dbReference>
<protein>
    <recommendedName>
        <fullName evidence="7">SUI1 domain-containing protein</fullName>
    </recommendedName>
</protein>
<dbReference type="AlphaFoldDB" id="G8BYF9"/>
<dbReference type="Proteomes" id="UP000005666">
    <property type="component" value="Chromosome 10"/>
</dbReference>
<dbReference type="GO" id="GO:0006364">
    <property type="term" value="P:rRNA processing"/>
    <property type="evidence" value="ECO:0007669"/>
    <property type="project" value="EnsemblFungi"/>
</dbReference>
<dbReference type="InterPro" id="IPR003121">
    <property type="entry name" value="SWIB_MDM2_domain"/>
</dbReference>
<name>G8BYF9_TETPH</name>
<dbReference type="CDD" id="cd21156">
    <property type="entry name" value="PUA_eIF2d-like"/>
    <property type="match status" value="1"/>
</dbReference>
<dbReference type="InterPro" id="IPR039757">
    <property type="entry name" value="EIF2D"/>
</dbReference>
<dbReference type="GeneID" id="11533159"/>
<feature type="domain" description="DM2" evidence="4">
    <location>
        <begin position="361"/>
        <end position="448"/>
    </location>
</feature>
<dbReference type="InterPro" id="IPR015947">
    <property type="entry name" value="PUA-like_sf"/>
</dbReference>
<evidence type="ECO:0000313" key="5">
    <source>
        <dbReference type="EMBL" id="CCE64901.1"/>
    </source>
</evidence>
<evidence type="ECO:0000313" key="6">
    <source>
        <dbReference type="Proteomes" id="UP000005666"/>
    </source>
</evidence>
<dbReference type="PROSITE" id="PS50296">
    <property type="entry name" value="SUI1"/>
    <property type="match status" value="1"/>
</dbReference>
<dbReference type="STRING" id="1071381.G8BYF9"/>
<dbReference type="Gene3D" id="3.30.780.10">
    <property type="entry name" value="SUI1-like domain"/>
    <property type="match status" value="1"/>
</dbReference>
<dbReference type="PANTHER" id="PTHR12217:SF4">
    <property type="entry name" value="EUKARYOTIC TRANSLATION INITIATION FACTOR 2D"/>
    <property type="match status" value="1"/>
</dbReference>
<dbReference type="InterPro" id="IPR057429">
    <property type="entry name" value="WH_eIF2D"/>
</dbReference>
<dbReference type="InterPro" id="IPR039759">
    <property type="entry name" value="eIF2D_SUI1"/>
</dbReference>
<evidence type="ECO:0008006" key="7">
    <source>
        <dbReference type="Google" id="ProtNLM"/>
    </source>
</evidence>
<dbReference type="InterPro" id="IPR041366">
    <property type="entry name" value="Pre-PUA"/>
</dbReference>
<dbReference type="OMA" id="MFLKPYR"/>
<dbReference type="RefSeq" id="XP_003687335.1">
    <property type="nucleotide sequence ID" value="XM_003687287.1"/>
</dbReference>
<dbReference type="PANTHER" id="PTHR12217">
    <property type="entry name" value="EUKARYOTIC TRANSLATION INITIATION FACTOR 2D"/>
    <property type="match status" value="1"/>
</dbReference>
<dbReference type="KEGG" id="tpf:TPHA_0J00780"/>
<dbReference type="Pfam" id="PF01253">
    <property type="entry name" value="SUI1"/>
    <property type="match status" value="1"/>
</dbReference>
<dbReference type="eggNOG" id="KOG2522">
    <property type="taxonomic scope" value="Eukaryota"/>
</dbReference>
<comment type="similarity">
    <text evidence="1">Belongs to the eIF2D family.</text>
</comment>
<evidence type="ECO:0000259" key="4">
    <source>
        <dbReference type="PROSITE" id="PS51925"/>
    </source>
</evidence>
<evidence type="ECO:0000259" key="3">
    <source>
        <dbReference type="PROSITE" id="PS50296"/>
    </source>
</evidence>
<dbReference type="SUPFAM" id="SSF88697">
    <property type="entry name" value="PUA domain-like"/>
    <property type="match status" value="1"/>
</dbReference>
<dbReference type="InterPro" id="IPR048248">
    <property type="entry name" value="PUA_eIF2d-like"/>
</dbReference>
<sequence length="583" mass="65863">MFKKTPNVKASSNLKNSERKKLLQSCKEQRNSSDYNFPSSIIKQANYKGQTSAGTVYTDEQNVPIWFKEKHSDMLFPSVYTCWKNPKLLPIIVTNSYVIEEKILNGANLMISGTLLPFDERLICGALCGIASYKKPNVVMAIGIVQLDLQSYTKVVGETGVAVNVLHYLGDGLSDSFKMNLEPPETGAEVDETNEMLLNQDKQDVNNELTNSNKDLAPDARPNDDLAEVLETLPVDIIDDFITKSLYYSLTNDPKLEFPISASNFISNYIMSNLPPVDNDMVNLKKSSWKKTAKFLRHFEKEGFIKLKGKNDDLVITGFNKEKTELKSFVPYRTGNGNSTKSKKDKTNDTSDNGDMMQSVSYYKPISLGKDLIRESVAPEKSLYTAHELRDFITEYINKKNLVDSKNKKMILMDDLMYSLVYKKKNSAEPRLISRADVIEPITKNNFNEHFQIYKKGDNETAVPLFKKPIRGSIPKVEIVTEMKIGRKVITRVSNFEVFHIDAETLAADLRKLCNGATTIGETLTSPKTAEVQVQGPHSQVIIKHLNSLSIPTKWIDFKNSVKPKRKKNKPAFNKPLDQILLQ</sequence>
<reference evidence="5 6" key="1">
    <citation type="journal article" date="2011" name="Proc. Natl. Acad. Sci. U.S.A.">
        <title>Evolutionary erosion of yeast sex chromosomes by mating-type switching accidents.</title>
        <authorList>
            <person name="Gordon J.L."/>
            <person name="Armisen D."/>
            <person name="Proux-Wera E."/>
            <person name="Oheigeartaigh S.S."/>
            <person name="Byrne K.P."/>
            <person name="Wolfe K.H."/>
        </authorList>
    </citation>
    <scope>NUCLEOTIDE SEQUENCE [LARGE SCALE GENOMIC DNA]</scope>
    <source>
        <strain evidence="6">ATCC 24235 / CBS 4417 / NBRC 1672 / NRRL Y-8282 / UCD 70-5</strain>
    </source>
</reference>